<comment type="subcellular location">
    <subcellularLocation>
        <location evidence="1 5">Cytoplasm</location>
    </subcellularLocation>
</comment>
<evidence type="ECO:0000313" key="7">
    <source>
        <dbReference type="EMBL" id="SFN42598.1"/>
    </source>
</evidence>
<dbReference type="InterPro" id="IPR006016">
    <property type="entry name" value="UspA"/>
</dbReference>
<evidence type="ECO:0000256" key="4">
    <source>
        <dbReference type="ARBA" id="ARBA00022490"/>
    </source>
</evidence>
<dbReference type="Proteomes" id="UP000199153">
    <property type="component" value="Unassembled WGS sequence"/>
</dbReference>
<feature type="domain" description="UspA" evidence="6">
    <location>
        <begin position="4"/>
        <end position="145"/>
    </location>
</feature>
<dbReference type="PANTHER" id="PTHR46268">
    <property type="entry name" value="STRESS RESPONSE PROTEIN NHAX"/>
    <property type="match status" value="1"/>
</dbReference>
<keyword evidence="4 5" id="KW-0963">Cytoplasm</keyword>
<evidence type="ECO:0000256" key="2">
    <source>
        <dbReference type="ARBA" id="ARBA00008791"/>
    </source>
</evidence>
<dbReference type="OrthoDB" id="9788959at2"/>
<gene>
    <name evidence="7" type="ORF">SAMN05660413_01010</name>
</gene>
<comment type="similarity">
    <text evidence="2 5">Belongs to the universal stress protein A family.</text>
</comment>
<evidence type="ECO:0000256" key="5">
    <source>
        <dbReference type="PIRNR" id="PIRNR006276"/>
    </source>
</evidence>
<dbReference type="PANTHER" id="PTHR46268:SF23">
    <property type="entry name" value="UNIVERSAL STRESS PROTEIN A-RELATED"/>
    <property type="match status" value="1"/>
</dbReference>
<accession>A0A1I4YX97</accession>
<dbReference type="InterPro" id="IPR006015">
    <property type="entry name" value="Universal_stress_UspA"/>
</dbReference>
<sequence length="150" mass="16946">MDTFKNILVAVDFNDTIGELMGYAESIAEKFGSKIWVVHVAEPSPEFTGYEVGPQYIRDVKADEFREEHRQLQAISKLFVDQNIESEALLIQGSTVQTIIEEVKKLNADLLIVGTHKHGFLFNILSENVSLELLKKAEVPFLAIPIEEEK</sequence>
<dbReference type="SUPFAM" id="SSF52402">
    <property type="entry name" value="Adenine nucleotide alpha hydrolases-like"/>
    <property type="match status" value="1"/>
</dbReference>
<protein>
    <recommendedName>
        <fullName evidence="5">Universal stress protein</fullName>
    </recommendedName>
</protein>
<dbReference type="GO" id="GO:0005737">
    <property type="term" value="C:cytoplasm"/>
    <property type="evidence" value="ECO:0007669"/>
    <property type="project" value="UniProtKB-SubCell"/>
</dbReference>
<name>A0A1I4YX97_9FLAO</name>
<dbReference type="EMBL" id="FOVL01000004">
    <property type="protein sequence ID" value="SFN42598.1"/>
    <property type="molecule type" value="Genomic_DNA"/>
</dbReference>
<proteinExistence type="inferred from homology"/>
<dbReference type="PRINTS" id="PR01438">
    <property type="entry name" value="UNVRSLSTRESS"/>
</dbReference>
<dbReference type="InterPro" id="IPR014729">
    <property type="entry name" value="Rossmann-like_a/b/a_fold"/>
</dbReference>
<dbReference type="AlphaFoldDB" id="A0A1I4YX97"/>
<comment type="subunit">
    <text evidence="3">Homodimer.</text>
</comment>
<reference evidence="7 8" key="1">
    <citation type="submission" date="2016-10" db="EMBL/GenBank/DDBJ databases">
        <authorList>
            <person name="de Groot N.N."/>
        </authorList>
    </citation>
    <scope>NUCLEOTIDE SEQUENCE [LARGE SCALE GENOMIC DNA]</scope>
    <source>
        <strain evidence="7 8">DSM 17794</strain>
    </source>
</reference>
<dbReference type="CDD" id="cd00293">
    <property type="entry name" value="USP-like"/>
    <property type="match status" value="1"/>
</dbReference>
<dbReference type="RefSeq" id="WP_093406683.1">
    <property type="nucleotide sequence ID" value="NZ_FOVL01000004.1"/>
</dbReference>
<organism evidence="7 8">
    <name type="scientific">Salegentibacter flavus</name>
    <dbReference type="NCBI Taxonomy" id="287099"/>
    <lineage>
        <taxon>Bacteria</taxon>
        <taxon>Pseudomonadati</taxon>
        <taxon>Bacteroidota</taxon>
        <taxon>Flavobacteriia</taxon>
        <taxon>Flavobacteriales</taxon>
        <taxon>Flavobacteriaceae</taxon>
        <taxon>Salegentibacter</taxon>
    </lineage>
</organism>
<evidence type="ECO:0000259" key="6">
    <source>
        <dbReference type="Pfam" id="PF00582"/>
    </source>
</evidence>
<evidence type="ECO:0000256" key="1">
    <source>
        <dbReference type="ARBA" id="ARBA00004496"/>
    </source>
</evidence>
<dbReference type="Pfam" id="PF00582">
    <property type="entry name" value="Usp"/>
    <property type="match status" value="1"/>
</dbReference>
<dbReference type="Gene3D" id="3.40.50.620">
    <property type="entry name" value="HUPs"/>
    <property type="match status" value="1"/>
</dbReference>
<dbReference type="PIRSF" id="PIRSF006276">
    <property type="entry name" value="UspA"/>
    <property type="match status" value="1"/>
</dbReference>
<evidence type="ECO:0000313" key="8">
    <source>
        <dbReference type="Proteomes" id="UP000199153"/>
    </source>
</evidence>
<keyword evidence="8" id="KW-1185">Reference proteome</keyword>
<evidence type="ECO:0000256" key="3">
    <source>
        <dbReference type="ARBA" id="ARBA00011738"/>
    </source>
</evidence>
<dbReference type="STRING" id="287099.SAMN05660413_01010"/>